<evidence type="ECO:0000313" key="2">
    <source>
        <dbReference type="Proteomes" id="UP000650424"/>
    </source>
</evidence>
<dbReference type="EMBL" id="JACOGF010000001">
    <property type="protein sequence ID" value="MBC3915976.1"/>
    <property type="molecule type" value="Genomic_DNA"/>
</dbReference>
<accession>A0ABR6ZJ99</accession>
<name>A0ABR6ZJ99_9BURK</name>
<organism evidence="1 2">
    <name type="scientific">Undibacterium hunanense</name>
    <dbReference type="NCBI Taxonomy" id="2762292"/>
    <lineage>
        <taxon>Bacteria</taxon>
        <taxon>Pseudomonadati</taxon>
        <taxon>Pseudomonadota</taxon>
        <taxon>Betaproteobacteria</taxon>
        <taxon>Burkholderiales</taxon>
        <taxon>Oxalobacteraceae</taxon>
        <taxon>Undibacterium</taxon>
    </lineage>
</organism>
<reference evidence="1 2" key="1">
    <citation type="submission" date="2020-08" db="EMBL/GenBank/DDBJ databases">
        <title>Novel species isolated from subtropical streams in China.</title>
        <authorList>
            <person name="Lu H."/>
        </authorList>
    </citation>
    <scope>NUCLEOTIDE SEQUENCE [LARGE SCALE GENOMIC DNA]</scope>
    <source>
        <strain evidence="1 2">CY18W</strain>
    </source>
</reference>
<dbReference type="RefSeq" id="WP_186945237.1">
    <property type="nucleotide sequence ID" value="NZ_JACOGF010000001.1"/>
</dbReference>
<protein>
    <submittedName>
        <fullName evidence="1">Uncharacterized protein</fullName>
    </submittedName>
</protein>
<sequence>MKPFIIPILEDGKLILKFQCEGRNSEQIKETFEGTWITAYAMPDGHSLKEVWLFRLFFGNDYFIEFSSACSGVGGWREIGSLNLRIDRIQNSDQGQESGIFKKKDIEPFYVSSITRLVYEDELVNVEGGIVFKDSNGKLLTIAAGIPPGSVSVVGPFSNGDFQPEFAIADYKEVVI</sequence>
<evidence type="ECO:0000313" key="1">
    <source>
        <dbReference type="EMBL" id="MBC3915976.1"/>
    </source>
</evidence>
<comment type="caution">
    <text evidence="1">The sequence shown here is derived from an EMBL/GenBank/DDBJ whole genome shotgun (WGS) entry which is preliminary data.</text>
</comment>
<dbReference type="Proteomes" id="UP000650424">
    <property type="component" value="Unassembled WGS sequence"/>
</dbReference>
<keyword evidence="2" id="KW-1185">Reference proteome</keyword>
<proteinExistence type="predicted"/>
<gene>
    <name evidence="1" type="ORF">H8L32_00630</name>
</gene>